<proteinExistence type="predicted"/>
<sequence length="193" mass="20344">MRKIFLFILLVGGVFTLAGCATNKGKKNLDNFGKLQKSGNFSTSAPFKIDLPKGSVDNLIVGQKVLVMSTAGQDGILNANRIMAGEGDPGVFFGNGRYFASSSTGTAFSAGQRANSDLSGNIPRGSVGGGNRANKGQRTVDKQGASNVRGEIIKKDTTSLVIKTDDGGSKIVYYSDKTEIFLLPDSKPEDAKK</sequence>
<evidence type="ECO:0000313" key="2">
    <source>
        <dbReference type="EMBL" id="KKS56756.1"/>
    </source>
</evidence>
<accession>A0A0G1CDI2</accession>
<gene>
    <name evidence="2" type="ORF">UV20_C0006G0039</name>
</gene>
<dbReference type="AlphaFoldDB" id="A0A0G1CDI2"/>
<evidence type="ECO:0008006" key="4">
    <source>
        <dbReference type="Google" id="ProtNLM"/>
    </source>
</evidence>
<organism evidence="2 3">
    <name type="scientific">Candidatus Magasanikbacteria bacterium GW2011_GWA2_42_32</name>
    <dbReference type="NCBI Taxonomy" id="1619039"/>
    <lineage>
        <taxon>Bacteria</taxon>
        <taxon>Candidatus Magasanikiibacteriota</taxon>
    </lineage>
</organism>
<protein>
    <recommendedName>
        <fullName evidence="4">DUF5666 domain-containing protein</fullName>
    </recommendedName>
</protein>
<evidence type="ECO:0000313" key="3">
    <source>
        <dbReference type="Proteomes" id="UP000034837"/>
    </source>
</evidence>
<evidence type="ECO:0000256" key="1">
    <source>
        <dbReference type="SAM" id="MobiDB-lite"/>
    </source>
</evidence>
<feature type="region of interest" description="Disordered" evidence="1">
    <location>
        <begin position="110"/>
        <end position="146"/>
    </location>
</feature>
<comment type="caution">
    <text evidence="2">The sequence shown here is derived from an EMBL/GenBank/DDBJ whole genome shotgun (WGS) entry which is preliminary data.</text>
</comment>
<dbReference type="PROSITE" id="PS51257">
    <property type="entry name" value="PROKAR_LIPOPROTEIN"/>
    <property type="match status" value="1"/>
</dbReference>
<reference evidence="2 3" key="1">
    <citation type="journal article" date="2015" name="Nature">
        <title>rRNA introns, odd ribosomes, and small enigmatic genomes across a large radiation of phyla.</title>
        <authorList>
            <person name="Brown C.T."/>
            <person name="Hug L.A."/>
            <person name="Thomas B.C."/>
            <person name="Sharon I."/>
            <person name="Castelle C.J."/>
            <person name="Singh A."/>
            <person name="Wilkins M.J."/>
            <person name="Williams K.H."/>
            <person name="Banfield J.F."/>
        </authorList>
    </citation>
    <scope>NUCLEOTIDE SEQUENCE [LARGE SCALE GENOMIC DNA]</scope>
</reference>
<dbReference type="EMBL" id="LCDO01000006">
    <property type="protein sequence ID" value="KKS56756.1"/>
    <property type="molecule type" value="Genomic_DNA"/>
</dbReference>
<name>A0A0G1CDI2_9BACT</name>
<dbReference type="Proteomes" id="UP000034837">
    <property type="component" value="Unassembled WGS sequence"/>
</dbReference>